<dbReference type="PATRIC" id="fig|162209.4.peg.5401"/>
<sequence>MLIVDIRSEFGLRVRELRARSGMSQELLADRSGLDRTYISGVERGERNISLVNIEKIAAALNVSIEYLFSSERFSANLAYQQKDFKVPFLERFKFHLDTDRKILAFQVNGLLTGENVDYMSRTLLGITSAFSQGELNIFVDHREMKASDGEPVVYSPEVAERAVQFQQKVISWGKQAVVLCNSEFMVHQMNHVTTISGIRDKAVHLYGKDKEMIGRAYELLDINGNELIKPMK</sequence>
<organism evidence="5 6">
    <name type="scientific">Paenibacillus naphthalenovorans</name>
    <dbReference type="NCBI Taxonomy" id="162209"/>
    <lineage>
        <taxon>Bacteria</taxon>
        <taxon>Bacillati</taxon>
        <taxon>Bacillota</taxon>
        <taxon>Bacilli</taxon>
        <taxon>Bacillales</taxon>
        <taxon>Paenibacillaceae</taxon>
        <taxon>Paenibacillus</taxon>
    </lineage>
</organism>
<gene>
    <name evidence="5" type="ORF">IJ22_51090</name>
</gene>
<keyword evidence="3" id="KW-0804">Transcription</keyword>
<dbReference type="KEGG" id="pnp:IJ22_51090"/>
<proteinExistence type="predicted"/>
<accession>A0A0U2UH36</accession>
<name>A0A0U2UH36_9BACL</name>
<dbReference type="EMBL" id="CP013652">
    <property type="protein sequence ID" value="ALS25368.1"/>
    <property type="molecule type" value="Genomic_DNA"/>
</dbReference>
<protein>
    <submittedName>
        <fullName evidence="5">Xre family transcriptional regulator</fullName>
    </submittedName>
</protein>
<dbReference type="AlphaFoldDB" id="A0A0U2UH36"/>
<dbReference type="CDD" id="cd00093">
    <property type="entry name" value="HTH_XRE"/>
    <property type="match status" value="1"/>
</dbReference>
<reference evidence="5 6" key="2">
    <citation type="journal article" date="2016" name="Genome Announc.">
        <title>Complete Genome Sequences of Two Interactive Moderate Thermophiles, Paenibacillus napthalenovorans 32O-Y and Paenibacillus sp. 32O-W.</title>
        <authorList>
            <person name="Butler R.R.III."/>
            <person name="Wang J."/>
            <person name="Stark B.C."/>
            <person name="Pombert J.F."/>
        </authorList>
    </citation>
    <scope>NUCLEOTIDE SEQUENCE [LARGE SCALE GENOMIC DNA]</scope>
    <source>
        <strain evidence="5 6">32O-Y</strain>
    </source>
</reference>
<evidence type="ECO:0000313" key="5">
    <source>
        <dbReference type="EMBL" id="ALS25368.1"/>
    </source>
</evidence>
<evidence type="ECO:0000256" key="1">
    <source>
        <dbReference type="ARBA" id="ARBA00023015"/>
    </source>
</evidence>
<dbReference type="InterPro" id="IPR001387">
    <property type="entry name" value="Cro/C1-type_HTH"/>
</dbReference>
<dbReference type="GO" id="GO:0005829">
    <property type="term" value="C:cytosol"/>
    <property type="evidence" value="ECO:0007669"/>
    <property type="project" value="TreeGrafter"/>
</dbReference>
<dbReference type="PROSITE" id="PS50943">
    <property type="entry name" value="HTH_CROC1"/>
    <property type="match status" value="1"/>
</dbReference>
<feature type="domain" description="HTH cro/C1-type" evidence="4">
    <location>
        <begin position="14"/>
        <end position="68"/>
    </location>
</feature>
<dbReference type="PANTHER" id="PTHR46797:SF23">
    <property type="entry name" value="HTH-TYPE TRANSCRIPTIONAL REGULATOR SUTR"/>
    <property type="match status" value="1"/>
</dbReference>
<keyword evidence="2" id="KW-0238">DNA-binding</keyword>
<dbReference type="Gene3D" id="1.10.260.40">
    <property type="entry name" value="lambda repressor-like DNA-binding domains"/>
    <property type="match status" value="1"/>
</dbReference>
<dbReference type="SUPFAM" id="SSF47413">
    <property type="entry name" value="lambda repressor-like DNA-binding domains"/>
    <property type="match status" value="1"/>
</dbReference>
<dbReference type="Pfam" id="PF01381">
    <property type="entry name" value="HTH_3"/>
    <property type="match status" value="1"/>
</dbReference>
<keyword evidence="6" id="KW-1185">Reference proteome</keyword>
<dbReference type="SMART" id="SM00530">
    <property type="entry name" value="HTH_XRE"/>
    <property type="match status" value="1"/>
</dbReference>
<dbReference type="STRING" id="162209.IJ22_51090"/>
<dbReference type="GO" id="GO:0003700">
    <property type="term" value="F:DNA-binding transcription factor activity"/>
    <property type="evidence" value="ECO:0007669"/>
    <property type="project" value="TreeGrafter"/>
</dbReference>
<dbReference type="PANTHER" id="PTHR46797">
    <property type="entry name" value="HTH-TYPE TRANSCRIPTIONAL REGULATOR"/>
    <property type="match status" value="1"/>
</dbReference>
<evidence type="ECO:0000256" key="2">
    <source>
        <dbReference type="ARBA" id="ARBA00023125"/>
    </source>
</evidence>
<dbReference type="Proteomes" id="UP000061660">
    <property type="component" value="Chromosome"/>
</dbReference>
<evidence type="ECO:0000256" key="3">
    <source>
        <dbReference type="ARBA" id="ARBA00023163"/>
    </source>
</evidence>
<reference evidence="6" key="1">
    <citation type="submission" date="2015-12" db="EMBL/GenBank/DDBJ databases">
        <title>Complete genome sequences of two moderately thermophilic Paenibacillus species.</title>
        <authorList>
            <person name="Butler R.III."/>
            <person name="Wang J."/>
            <person name="Stark B.C."/>
            <person name="Pombert J.-F."/>
        </authorList>
    </citation>
    <scope>NUCLEOTIDE SEQUENCE [LARGE SCALE GENOMIC DNA]</scope>
    <source>
        <strain evidence="6">32O-Y</strain>
    </source>
</reference>
<dbReference type="InterPro" id="IPR050807">
    <property type="entry name" value="TransReg_Diox_bact_type"/>
</dbReference>
<evidence type="ECO:0000313" key="6">
    <source>
        <dbReference type="Proteomes" id="UP000061660"/>
    </source>
</evidence>
<evidence type="ECO:0000259" key="4">
    <source>
        <dbReference type="PROSITE" id="PS50943"/>
    </source>
</evidence>
<dbReference type="InterPro" id="IPR010982">
    <property type="entry name" value="Lambda_DNA-bd_dom_sf"/>
</dbReference>
<dbReference type="GO" id="GO:0003677">
    <property type="term" value="F:DNA binding"/>
    <property type="evidence" value="ECO:0007669"/>
    <property type="project" value="UniProtKB-KW"/>
</dbReference>
<keyword evidence="1" id="KW-0805">Transcription regulation</keyword>